<dbReference type="GO" id="GO:0000976">
    <property type="term" value="F:transcription cis-regulatory region binding"/>
    <property type="evidence" value="ECO:0007669"/>
    <property type="project" value="TreeGrafter"/>
</dbReference>
<dbReference type="PANTHER" id="PTHR30055">
    <property type="entry name" value="HTH-TYPE TRANSCRIPTIONAL REGULATOR RUTR"/>
    <property type="match status" value="1"/>
</dbReference>
<evidence type="ECO:0000256" key="3">
    <source>
        <dbReference type="ARBA" id="ARBA00023163"/>
    </source>
</evidence>
<dbReference type="EMBL" id="VINQ01000004">
    <property type="protein sequence ID" value="KAA0916655.1"/>
    <property type="molecule type" value="Genomic_DNA"/>
</dbReference>
<dbReference type="GO" id="GO:0003700">
    <property type="term" value="F:DNA-binding transcription factor activity"/>
    <property type="evidence" value="ECO:0007669"/>
    <property type="project" value="TreeGrafter"/>
</dbReference>
<name>A0A5A9ZI00_9RHOB</name>
<dbReference type="AlphaFoldDB" id="A0A5A9ZI00"/>
<keyword evidence="2" id="KW-0238">DNA-binding</keyword>
<dbReference type="Proteomes" id="UP000325291">
    <property type="component" value="Unassembled WGS sequence"/>
</dbReference>
<feature type="domain" description="HTH tetR-type" evidence="4">
    <location>
        <begin position="21"/>
        <end position="55"/>
    </location>
</feature>
<gene>
    <name evidence="5" type="ORF">FLO80_07480</name>
</gene>
<dbReference type="PANTHER" id="PTHR30055:SF234">
    <property type="entry name" value="HTH-TYPE TRANSCRIPTIONAL REGULATOR BETI"/>
    <property type="match status" value="1"/>
</dbReference>
<comment type="caution">
    <text evidence="5">The sequence shown here is derived from an EMBL/GenBank/DDBJ whole genome shotgun (WGS) entry which is preliminary data.</text>
</comment>
<evidence type="ECO:0000256" key="1">
    <source>
        <dbReference type="ARBA" id="ARBA00023015"/>
    </source>
</evidence>
<organism evidence="5 6">
    <name type="scientific">Aquicoccus porphyridii</name>
    <dbReference type="NCBI Taxonomy" id="1852029"/>
    <lineage>
        <taxon>Bacteria</taxon>
        <taxon>Pseudomonadati</taxon>
        <taxon>Pseudomonadota</taxon>
        <taxon>Alphaproteobacteria</taxon>
        <taxon>Rhodobacterales</taxon>
        <taxon>Paracoccaceae</taxon>
        <taxon>Aquicoccus</taxon>
    </lineage>
</organism>
<keyword evidence="1" id="KW-0805">Transcription regulation</keyword>
<proteinExistence type="predicted"/>
<accession>A0A5A9ZI00</accession>
<evidence type="ECO:0000256" key="2">
    <source>
        <dbReference type="ARBA" id="ARBA00023125"/>
    </source>
</evidence>
<dbReference type="InterPro" id="IPR009057">
    <property type="entry name" value="Homeodomain-like_sf"/>
</dbReference>
<dbReference type="Pfam" id="PF00440">
    <property type="entry name" value="TetR_N"/>
    <property type="match status" value="1"/>
</dbReference>
<keyword evidence="6" id="KW-1185">Reference proteome</keyword>
<protein>
    <submittedName>
        <fullName evidence="5">TetR/AcrR family transcriptional regulator</fullName>
    </submittedName>
</protein>
<sequence length="183" mass="19967">MVFAMTQQPRPRLSAEDWLMAGFRALADQGPSALRAEALARNLGTTKGSFYWHFKDLPDYLAKLIALWETRAFTDVLASLDPDLPPRGRLEQLCLLATGYRDPSYGGIALEPALRAWALSAPDVADALRRMDARRLDALADLCTQAGITDPVAPRALYALAIGVEALGDDKGTEAMRLVLRGL</sequence>
<reference evidence="5 6" key="1">
    <citation type="submission" date="2019-07" db="EMBL/GenBank/DDBJ databases">
        <title>Aquicoccus porphyridii gen. nov., sp. nov., isolated from a small marine red alga, Porphyridium marinum.</title>
        <authorList>
            <person name="Liu L."/>
        </authorList>
    </citation>
    <scope>NUCLEOTIDE SEQUENCE [LARGE SCALE GENOMIC DNA]</scope>
    <source>
        <strain evidence="5 6">L1 8-17</strain>
    </source>
</reference>
<dbReference type="InterPro" id="IPR050109">
    <property type="entry name" value="HTH-type_TetR-like_transc_reg"/>
</dbReference>
<evidence type="ECO:0000313" key="6">
    <source>
        <dbReference type="Proteomes" id="UP000325291"/>
    </source>
</evidence>
<evidence type="ECO:0000259" key="4">
    <source>
        <dbReference type="Pfam" id="PF00440"/>
    </source>
</evidence>
<dbReference type="SUPFAM" id="SSF46689">
    <property type="entry name" value="Homeodomain-like"/>
    <property type="match status" value="1"/>
</dbReference>
<evidence type="ECO:0000313" key="5">
    <source>
        <dbReference type="EMBL" id="KAA0916655.1"/>
    </source>
</evidence>
<dbReference type="Gene3D" id="1.10.357.10">
    <property type="entry name" value="Tetracycline Repressor, domain 2"/>
    <property type="match status" value="1"/>
</dbReference>
<dbReference type="InterPro" id="IPR001647">
    <property type="entry name" value="HTH_TetR"/>
</dbReference>
<keyword evidence="3" id="KW-0804">Transcription</keyword>